<dbReference type="InterPro" id="IPR019734">
    <property type="entry name" value="TPR_rpt"/>
</dbReference>
<dbReference type="PROSITE" id="PS50005">
    <property type="entry name" value="TPR"/>
    <property type="match status" value="1"/>
</dbReference>
<evidence type="ECO:0000256" key="4">
    <source>
        <dbReference type="PROSITE-ProRule" id="PRU00339"/>
    </source>
</evidence>
<name>A0A6P7ZCX0_9AMPH</name>
<keyword evidence="2" id="KW-0677">Repeat</keyword>
<dbReference type="RefSeq" id="XP_030075573.1">
    <property type="nucleotide sequence ID" value="XM_030219713.1"/>
</dbReference>
<dbReference type="GO" id="GO:0005740">
    <property type="term" value="C:mitochondrial envelope"/>
    <property type="evidence" value="ECO:0007669"/>
    <property type="project" value="TreeGrafter"/>
</dbReference>
<protein>
    <submittedName>
        <fullName evidence="6">Tetratricopeptide repeat protein 9C</fullName>
    </submittedName>
</protein>
<dbReference type="Gene3D" id="1.25.40.10">
    <property type="entry name" value="Tetratricopeptide repeat domain"/>
    <property type="match status" value="1"/>
</dbReference>
<accession>A0A6P7ZCX0</accession>
<dbReference type="GO" id="GO:0012505">
    <property type="term" value="C:endomembrane system"/>
    <property type="evidence" value="ECO:0007669"/>
    <property type="project" value="TreeGrafter"/>
</dbReference>
<evidence type="ECO:0000256" key="1">
    <source>
        <dbReference type="ARBA" id="ARBA00022553"/>
    </source>
</evidence>
<gene>
    <name evidence="6" type="primary">TTC9C</name>
</gene>
<dbReference type="PANTHER" id="PTHR46512:SF5">
    <property type="entry name" value="TETRATRICOPEPTIDE REPEAT DOMAIN 9"/>
    <property type="match status" value="1"/>
</dbReference>
<reference evidence="6" key="2">
    <citation type="submission" date="2025-08" db="UniProtKB">
        <authorList>
            <consortium name="RefSeq"/>
        </authorList>
    </citation>
    <scope>IDENTIFICATION</scope>
</reference>
<dbReference type="KEGG" id="muo:115480802"/>
<reference evidence="5" key="1">
    <citation type="submission" date="2024-06" db="UniProtKB">
        <authorList>
            <consortium name="RefSeq"/>
        </authorList>
    </citation>
    <scope>NUCLEOTIDE SEQUENCE [LARGE SCALE GENOMIC DNA]</scope>
</reference>
<sequence>MADHQISPDEALHARLQQAQKFKEAGNQSYKEQHFRDAVRRYHRALLQLRGLEPSVLAPLQAFGALTPALTQAQEQELHNTQIDCYNNLAACLLHMEPVNYERVREYCLKVLLQQPENVKALYRAGVAFYHLRDYDQAHHYFTEAARREPKDVNVKRYLRLTETELSSYRQKQQQMYLGMFR</sequence>
<dbReference type="Pfam" id="PF07719">
    <property type="entry name" value="TPR_2"/>
    <property type="match status" value="1"/>
</dbReference>
<organism evidence="5 6">
    <name type="scientific">Microcaecilia unicolor</name>
    <dbReference type="NCBI Taxonomy" id="1415580"/>
    <lineage>
        <taxon>Eukaryota</taxon>
        <taxon>Metazoa</taxon>
        <taxon>Chordata</taxon>
        <taxon>Craniata</taxon>
        <taxon>Vertebrata</taxon>
        <taxon>Euteleostomi</taxon>
        <taxon>Amphibia</taxon>
        <taxon>Gymnophiona</taxon>
        <taxon>Siphonopidae</taxon>
        <taxon>Microcaecilia</taxon>
    </lineage>
</organism>
<dbReference type="FunCoup" id="A0A6P7ZCX0">
    <property type="interactions" value="2408"/>
</dbReference>
<evidence type="ECO:0000256" key="2">
    <source>
        <dbReference type="ARBA" id="ARBA00022737"/>
    </source>
</evidence>
<keyword evidence="1" id="KW-0597">Phosphoprotein</keyword>
<evidence type="ECO:0000256" key="3">
    <source>
        <dbReference type="ARBA" id="ARBA00022803"/>
    </source>
</evidence>
<dbReference type="SMART" id="SM00028">
    <property type="entry name" value="TPR"/>
    <property type="match status" value="3"/>
</dbReference>
<dbReference type="InParanoid" id="A0A6P7ZCX0"/>
<dbReference type="GO" id="GO:0005829">
    <property type="term" value="C:cytosol"/>
    <property type="evidence" value="ECO:0007669"/>
    <property type="project" value="TreeGrafter"/>
</dbReference>
<dbReference type="GeneID" id="115480802"/>
<dbReference type="SUPFAM" id="SSF48452">
    <property type="entry name" value="TPR-like"/>
    <property type="match status" value="1"/>
</dbReference>
<dbReference type="GO" id="GO:0043066">
    <property type="term" value="P:negative regulation of apoptotic process"/>
    <property type="evidence" value="ECO:0007669"/>
    <property type="project" value="TreeGrafter"/>
</dbReference>
<dbReference type="OrthoDB" id="433738at2759"/>
<keyword evidence="5" id="KW-1185">Reference proteome</keyword>
<evidence type="ECO:0000313" key="6">
    <source>
        <dbReference type="RefSeq" id="XP_030075573.1"/>
    </source>
</evidence>
<proteinExistence type="predicted"/>
<dbReference type="InterPro" id="IPR050754">
    <property type="entry name" value="FKBP4/5/8-like"/>
</dbReference>
<dbReference type="CTD" id="283237"/>
<dbReference type="InterPro" id="IPR013105">
    <property type="entry name" value="TPR_2"/>
</dbReference>
<feature type="repeat" description="TPR" evidence="4">
    <location>
        <begin position="119"/>
        <end position="152"/>
    </location>
</feature>
<dbReference type="PANTHER" id="PTHR46512">
    <property type="entry name" value="PEPTIDYLPROLYL ISOMERASE"/>
    <property type="match status" value="1"/>
</dbReference>
<dbReference type="AlphaFoldDB" id="A0A6P7ZCX0"/>
<dbReference type="Proteomes" id="UP000515156">
    <property type="component" value="Chromosome 11"/>
</dbReference>
<keyword evidence="3 4" id="KW-0802">TPR repeat</keyword>
<dbReference type="GO" id="GO:0016020">
    <property type="term" value="C:membrane"/>
    <property type="evidence" value="ECO:0007669"/>
    <property type="project" value="TreeGrafter"/>
</dbReference>
<dbReference type="GO" id="GO:0044183">
    <property type="term" value="F:protein folding chaperone"/>
    <property type="evidence" value="ECO:0007669"/>
    <property type="project" value="TreeGrafter"/>
</dbReference>
<dbReference type="InterPro" id="IPR011990">
    <property type="entry name" value="TPR-like_helical_dom_sf"/>
</dbReference>
<evidence type="ECO:0000313" key="5">
    <source>
        <dbReference type="Proteomes" id="UP000515156"/>
    </source>
</evidence>